<evidence type="ECO:0000256" key="11">
    <source>
        <dbReference type="ARBA" id="ARBA00023306"/>
    </source>
</evidence>
<feature type="coiled-coil region" evidence="14">
    <location>
        <begin position="227"/>
        <end position="254"/>
    </location>
</feature>
<evidence type="ECO:0000259" key="16">
    <source>
        <dbReference type="PROSITE" id="PS50021"/>
    </source>
</evidence>
<evidence type="ECO:0000256" key="5">
    <source>
        <dbReference type="ARBA" id="ARBA00022490"/>
    </source>
</evidence>
<keyword evidence="9 14" id="KW-0175">Coiled coil</keyword>
<keyword evidence="5 13" id="KW-0963">Cytoplasm</keyword>
<feature type="region of interest" description="Disordered" evidence="15">
    <location>
        <begin position="1"/>
        <end position="45"/>
    </location>
</feature>
<evidence type="ECO:0000256" key="13">
    <source>
        <dbReference type="RuleBase" id="RU367063"/>
    </source>
</evidence>
<keyword evidence="17" id="KW-1185">Reference proteome</keyword>
<dbReference type="Proteomes" id="UP000504632">
    <property type="component" value="Chromosome 1"/>
</dbReference>
<name>A0A6J2VE81_CHACN</name>
<feature type="region of interest" description="Disordered" evidence="15">
    <location>
        <begin position="929"/>
        <end position="1004"/>
    </location>
</feature>
<keyword evidence="7 13" id="KW-0303">Gap junction</keyword>
<comment type="subunit">
    <text evidence="3 13">May interact with both microtubules and actin cytoskeleton.</text>
</comment>
<evidence type="ECO:0000256" key="3">
    <source>
        <dbReference type="ARBA" id="ARBA00011235"/>
    </source>
</evidence>
<dbReference type="GO" id="GO:0005737">
    <property type="term" value="C:cytoplasm"/>
    <property type="evidence" value="ECO:0007669"/>
    <property type="project" value="UniProtKB-UniRule"/>
</dbReference>
<evidence type="ECO:0000256" key="9">
    <source>
        <dbReference type="ARBA" id="ARBA00023054"/>
    </source>
</evidence>
<comment type="similarity">
    <text evidence="2 13">Belongs to the cytospin-A family.</text>
</comment>
<evidence type="ECO:0000256" key="15">
    <source>
        <dbReference type="SAM" id="MobiDB-lite"/>
    </source>
</evidence>
<evidence type="ECO:0000313" key="18">
    <source>
        <dbReference type="RefSeq" id="XP_030630202.1"/>
    </source>
</evidence>
<dbReference type="Pfam" id="PF00307">
    <property type="entry name" value="CH"/>
    <property type="match status" value="1"/>
</dbReference>
<dbReference type="InterPro" id="IPR050540">
    <property type="entry name" value="F-actin_Monoox_Mical"/>
</dbReference>
<feature type="region of interest" description="Disordered" evidence="15">
    <location>
        <begin position="281"/>
        <end position="378"/>
    </location>
</feature>
<dbReference type="FunFam" id="1.10.418.10:FF:000020">
    <property type="entry name" value="Cytospin-A isoform 1"/>
    <property type="match status" value="1"/>
</dbReference>
<keyword evidence="10 13" id="KW-0206">Cytoskeleton</keyword>
<dbReference type="RefSeq" id="XP_030630202.1">
    <property type="nucleotide sequence ID" value="XM_030774342.1"/>
</dbReference>
<evidence type="ECO:0000256" key="14">
    <source>
        <dbReference type="SAM" id="Coils"/>
    </source>
</evidence>
<dbReference type="InterPro" id="IPR001715">
    <property type="entry name" value="CH_dom"/>
</dbReference>
<evidence type="ECO:0000256" key="12">
    <source>
        <dbReference type="ARBA" id="ARBA00025131"/>
    </source>
</evidence>
<feature type="region of interest" description="Disordered" evidence="15">
    <location>
        <begin position="865"/>
        <end position="911"/>
    </location>
</feature>
<feature type="compositionally biased region" description="Basic and acidic residues" evidence="15">
    <location>
        <begin position="146"/>
        <end position="155"/>
    </location>
</feature>
<evidence type="ECO:0000256" key="6">
    <source>
        <dbReference type="ARBA" id="ARBA00022618"/>
    </source>
</evidence>
<proteinExistence type="inferred from homology"/>
<dbReference type="Gene3D" id="1.10.418.10">
    <property type="entry name" value="Calponin-like domain"/>
    <property type="match status" value="1"/>
</dbReference>
<comment type="subcellular location">
    <subcellularLocation>
        <location evidence="1 13">Cytoplasm</location>
        <location evidence="1 13">Cytoskeleton</location>
        <location evidence="1 13">Spindle</location>
    </subcellularLocation>
    <subcellularLocation>
        <location evidence="13">Cytoplasm</location>
        <location evidence="13">Cytoskeleton</location>
    </subcellularLocation>
    <subcellularLocation>
        <location evidence="13">Cell junction</location>
        <location evidence="13">Gap junction</location>
    </subcellularLocation>
</comment>
<keyword evidence="8 13" id="KW-0965">Cell junction</keyword>
<keyword evidence="11 13" id="KW-0131">Cell cycle</keyword>
<dbReference type="GO" id="GO:0005819">
    <property type="term" value="C:spindle"/>
    <property type="evidence" value="ECO:0007669"/>
    <property type="project" value="UniProtKB-SubCell"/>
</dbReference>
<dbReference type="CDD" id="cd21199">
    <property type="entry name" value="CH_CYTS"/>
    <property type="match status" value="1"/>
</dbReference>
<feature type="compositionally biased region" description="Low complexity" evidence="15">
    <location>
        <begin position="937"/>
        <end position="951"/>
    </location>
</feature>
<feature type="coiled-coil region" evidence="14">
    <location>
        <begin position="399"/>
        <end position="429"/>
    </location>
</feature>
<dbReference type="GeneID" id="115811921"/>
<feature type="domain" description="Calponin-homology (CH)" evidence="16">
    <location>
        <begin position="1016"/>
        <end position="1121"/>
    </location>
</feature>
<evidence type="ECO:0000256" key="4">
    <source>
        <dbReference type="ARBA" id="ARBA00015657"/>
    </source>
</evidence>
<dbReference type="SUPFAM" id="SSF47576">
    <property type="entry name" value="Calponin-homology domain, CH-domain"/>
    <property type="match status" value="1"/>
</dbReference>
<evidence type="ECO:0000256" key="1">
    <source>
        <dbReference type="ARBA" id="ARBA00004186"/>
    </source>
</evidence>
<feature type="compositionally biased region" description="Low complexity" evidence="15">
    <location>
        <begin position="976"/>
        <end position="992"/>
    </location>
</feature>
<dbReference type="GO" id="GO:0051301">
    <property type="term" value="P:cell division"/>
    <property type="evidence" value="ECO:0007669"/>
    <property type="project" value="UniProtKB-UniRule"/>
</dbReference>
<evidence type="ECO:0000256" key="2">
    <source>
        <dbReference type="ARBA" id="ARBA00009452"/>
    </source>
</evidence>
<dbReference type="InParanoid" id="A0A6J2VE81"/>
<reference evidence="18" key="1">
    <citation type="submission" date="2025-08" db="UniProtKB">
        <authorList>
            <consortium name="RefSeq"/>
        </authorList>
    </citation>
    <scope>IDENTIFICATION</scope>
</reference>
<dbReference type="PANTHER" id="PTHR23167">
    <property type="entry name" value="CALPONIN HOMOLOGY DOMAIN-CONTAINING PROTEIN DDB_G0272472-RELATED"/>
    <property type="match status" value="1"/>
</dbReference>
<feature type="compositionally biased region" description="Low complexity" evidence="15">
    <location>
        <begin position="23"/>
        <end position="38"/>
    </location>
</feature>
<feature type="compositionally biased region" description="Polar residues" evidence="15">
    <location>
        <begin position="888"/>
        <end position="902"/>
    </location>
</feature>
<dbReference type="PANTHER" id="PTHR23167:SF18">
    <property type="entry name" value="CYTOSPIN-A"/>
    <property type="match status" value="1"/>
</dbReference>
<feature type="compositionally biased region" description="Low complexity" evidence="15">
    <location>
        <begin position="339"/>
        <end position="356"/>
    </location>
</feature>
<evidence type="ECO:0000256" key="8">
    <source>
        <dbReference type="ARBA" id="ARBA00022949"/>
    </source>
</evidence>
<organism evidence="17 18">
    <name type="scientific">Chanos chanos</name>
    <name type="common">Milkfish</name>
    <name type="synonym">Mugil chanos</name>
    <dbReference type="NCBI Taxonomy" id="29144"/>
    <lineage>
        <taxon>Eukaryota</taxon>
        <taxon>Metazoa</taxon>
        <taxon>Chordata</taxon>
        <taxon>Craniata</taxon>
        <taxon>Vertebrata</taxon>
        <taxon>Euteleostomi</taxon>
        <taxon>Actinopterygii</taxon>
        <taxon>Neopterygii</taxon>
        <taxon>Teleostei</taxon>
        <taxon>Ostariophysi</taxon>
        <taxon>Gonorynchiformes</taxon>
        <taxon>Chanidae</taxon>
        <taxon>Chanos</taxon>
    </lineage>
</organism>
<keyword evidence="6 13" id="KW-0132">Cell division</keyword>
<feature type="compositionally biased region" description="Basic and acidic residues" evidence="15">
    <location>
        <begin position="952"/>
        <end position="962"/>
    </location>
</feature>
<gene>
    <name evidence="18" type="primary">specc1la</name>
</gene>
<accession>A0A6J2VE81</accession>
<dbReference type="OrthoDB" id="21607at2759"/>
<feature type="coiled-coil region" evidence="14">
    <location>
        <begin position="476"/>
        <end position="793"/>
    </location>
</feature>
<feature type="compositionally biased region" description="Low complexity" evidence="15">
    <location>
        <begin position="1"/>
        <end position="13"/>
    </location>
</feature>
<sequence length="1122" mass="122740">MKKAGKAAVSKAASGGGKGEGVTAGPVAKTAAKASTSAPLSKVKSNDDLLAAMVGGTAATNNTVAKSKKHSSSNATGTINPDSKAKPTIASTAKRPSSSTSTKETNSSRDRLRTSRTSSNKKLSSAGTADGALPKRSRGQTLTSDPESRMSKSRSDGQLSDKVALEAKVKDLLGLAKSKDVEILQLRGELRDMRVQLGLPEEEEVEERPPEREVSGAITAADVESTLLLLQEQNQAIRGELNLLKNENRMLKDRLNALGFSLEQRLDGAEKIFGYLSTSPDPSSLGTSGGHNDCSAPLASSMEGSAPGSMEDLLTGGQRSGSTDNLDSESSEVYHAVTSSDDALDAPSGSSSSSESEGGGAAPSRERSRKGSSGNASEVSVACLTERIHQMEENQHSTAEELQATLQELADLQQITQELNGENERLGEEKVILMDSLCQQSDKLEQCGRQIEYLRSLLDERGVAYSVDEDIRSGRYLELEQRYVELAESARFEREQLLGVQQHLSNTLKMAEQDNAEAQGVIAALKDRNHHMERLVDAERQERAAVAAALDECRVVLNADQAELSRCRAQLEQERQKVAELYSIHNAGDKSDIRQLLEAVRLDKEEAEGKAAKLEDELSHARTEVGRLQDTLSKLDREYRDFQSEVQKELAEQKRVLEKQRGDMQEKETEIADMKETIFELEDEVEQHRAVKLHDNLIISDLENSVKKLQEQKHDMEREIKTLHRRLREESAEWRQFQADLQTAVVIANDIKSEAQEEIGDLRRRLHEAQEKNEKLGKELDEVKNRKQDEERGRVYNYMNAVERDLAALRQGMGLSRRSSTSSEPSPTVKTLIKSFDSASQGPVPNAAAAAAAAAAVANTTTATALPRTPLSPSPMKTPPAAAVSPIQRHSITGPISTTKPLSSLADKRPSYTDISMPAEHLLRTANGSRPASALQRVSNIDSSKSISVSRRSSEDIKREISAPDSGPSSSLMAMGSGTAPLSLSSSTPTASVTARSRLREERKDPLSALAREYGGSKRNALLRWCQKKTEGYQNIDITNFSSSWNDGLAFCAVLHTYLPAHIPYQELNSQDKRRNFTLAFQAAESVGIKSTLDINEMVHTERPDWQSVMMYVTAIYKYFET</sequence>
<dbReference type="FunCoup" id="A0A6J2VE81">
    <property type="interactions" value="1048"/>
</dbReference>
<evidence type="ECO:0000313" key="17">
    <source>
        <dbReference type="Proteomes" id="UP000504632"/>
    </source>
</evidence>
<feature type="compositionally biased region" description="Polar residues" evidence="15">
    <location>
        <begin position="72"/>
        <end position="81"/>
    </location>
</feature>
<dbReference type="SMART" id="SM00033">
    <property type="entry name" value="CH"/>
    <property type="match status" value="1"/>
</dbReference>
<dbReference type="CTD" id="561775"/>
<evidence type="ECO:0000256" key="10">
    <source>
        <dbReference type="ARBA" id="ARBA00023212"/>
    </source>
</evidence>
<feature type="region of interest" description="Disordered" evidence="15">
    <location>
        <begin position="58"/>
        <end position="162"/>
    </location>
</feature>
<dbReference type="GO" id="GO:0005921">
    <property type="term" value="C:gap junction"/>
    <property type="evidence" value="ECO:0007669"/>
    <property type="project" value="UniProtKB-SubCell"/>
</dbReference>
<comment type="function">
    <text evidence="12 13">Involved in cytokinesis and spindle organization. May play a role in actin cytoskeleton organization and microtubule stabilization and hence required for proper cell adhesion and migration.</text>
</comment>
<protein>
    <recommendedName>
        <fullName evidence="4 13">Cytospin-A</fullName>
    </recommendedName>
</protein>
<dbReference type="PROSITE" id="PS50021">
    <property type="entry name" value="CH"/>
    <property type="match status" value="1"/>
</dbReference>
<evidence type="ECO:0000256" key="7">
    <source>
        <dbReference type="ARBA" id="ARBA00022868"/>
    </source>
</evidence>
<dbReference type="AlphaFoldDB" id="A0A6J2VE81"/>
<dbReference type="InterPro" id="IPR036872">
    <property type="entry name" value="CH_dom_sf"/>
</dbReference>